<dbReference type="GeneID" id="59283033"/>
<evidence type="ECO:0000256" key="1">
    <source>
        <dbReference type="SAM" id="MobiDB-lite"/>
    </source>
</evidence>
<sequence>MLPKSTKPHTEDTLYIVAALAKGKPPTHPESPWPNAGWVFLLSLDLSPNPLLQHKTQPISPQQKKLHVDDLSKRPLPIEKARTLYEKPGSRSNRITADIGGECEKENGRKEWDRARFYRRWRRWSGDIGQRGSLRRDPWTVI</sequence>
<gene>
    <name evidence="2" type="ORF">HO173_001359</name>
</gene>
<dbReference type="AlphaFoldDB" id="A0A8H6G546"/>
<organism evidence="2 3">
    <name type="scientific">Letharia columbiana</name>
    <dbReference type="NCBI Taxonomy" id="112416"/>
    <lineage>
        <taxon>Eukaryota</taxon>
        <taxon>Fungi</taxon>
        <taxon>Dikarya</taxon>
        <taxon>Ascomycota</taxon>
        <taxon>Pezizomycotina</taxon>
        <taxon>Lecanoromycetes</taxon>
        <taxon>OSLEUM clade</taxon>
        <taxon>Lecanoromycetidae</taxon>
        <taxon>Lecanorales</taxon>
        <taxon>Lecanorineae</taxon>
        <taxon>Parmeliaceae</taxon>
        <taxon>Letharia</taxon>
    </lineage>
</organism>
<reference evidence="2 3" key="1">
    <citation type="journal article" date="2020" name="Genomics">
        <title>Complete, high-quality genomes from long-read metagenomic sequencing of two wolf lichen thalli reveals enigmatic genome architecture.</title>
        <authorList>
            <person name="McKenzie S.K."/>
            <person name="Walston R.F."/>
            <person name="Allen J.L."/>
        </authorList>
    </citation>
    <scope>NUCLEOTIDE SEQUENCE [LARGE SCALE GENOMIC DNA]</scope>
    <source>
        <strain evidence="2">WasteWater2</strain>
    </source>
</reference>
<comment type="caution">
    <text evidence="2">The sequence shown here is derived from an EMBL/GenBank/DDBJ whole genome shotgun (WGS) entry which is preliminary data.</text>
</comment>
<dbReference type="EMBL" id="JACCJC010000003">
    <property type="protein sequence ID" value="KAF6240687.1"/>
    <property type="molecule type" value="Genomic_DNA"/>
</dbReference>
<evidence type="ECO:0000313" key="2">
    <source>
        <dbReference type="EMBL" id="KAF6240687.1"/>
    </source>
</evidence>
<feature type="region of interest" description="Disordered" evidence="1">
    <location>
        <begin position="53"/>
        <end position="72"/>
    </location>
</feature>
<keyword evidence="3" id="KW-1185">Reference proteome</keyword>
<name>A0A8H6G546_9LECA</name>
<proteinExistence type="predicted"/>
<protein>
    <submittedName>
        <fullName evidence="2">Uncharacterized protein</fullName>
    </submittedName>
</protein>
<dbReference type="Proteomes" id="UP000578531">
    <property type="component" value="Unassembled WGS sequence"/>
</dbReference>
<accession>A0A8H6G546</accession>
<dbReference type="RefSeq" id="XP_037169946.1">
    <property type="nucleotide sequence ID" value="XM_037303299.1"/>
</dbReference>
<feature type="compositionally biased region" description="Polar residues" evidence="1">
    <location>
        <begin position="54"/>
        <end position="63"/>
    </location>
</feature>
<evidence type="ECO:0000313" key="3">
    <source>
        <dbReference type="Proteomes" id="UP000578531"/>
    </source>
</evidence>